<dbReference type="Proteomes" id="UP000260874">
    <property type="component" value="Unassembled WGS sequence"/>
</dbReference>
<evidence type="ECO:0000256" key="3">
    <source>
        <dbReference type="ARBA" id="ARBA00023237"/>
    </source>
</evidence>
<dbReference type="InterPro" id="IPR011662">
    <property type="entry name" value="Secretin/TonB_short_N"/>
</dbReference>
<protein>
    <recommendedName>
        <fullName evidence="4">Secretin/TonB short N-terminal domain-containing protein</fullName>
    </recommendedName>
</protein>
<accession>A0A3E4PIT9</accession>
<dbReference type="SMART" id="SM00965">
    <property type="entry name" value="STN"/>
    <property type="match status" value="1"/>
</dbReference>
<evidence type="ECO:0000313" key="8">
    <source>
        <dbReference type="Proteomes" id="UP000285283"/>
    </source>
</evidence>
<organism evidence="5 7">
    <name type="scientific">Bacteroides uniformis</name>
    <dbReference type="NCBI Taxonomy" id="820"/>
    <lineage>
        <taxon>Bacteria</taxon>
        <taxon>Pseudomonadati</taxon>
        <taxon>Bacteroidota</taxon>
        <taxon>Bacteroidia</taxon>
        <taxon>Bacteroidales</taxon>
        <taxon>Bacteroidaceae</taxon>
        <taxon>Bacteroides</taxon>
    </lineage>
</organism>
<dbReference type="GO" id="GO:0019867">
    <property type="term" value="C:outer membrane"/>
    <property type="evidence" value="ECO:0007669"/>
    <property type="project" value="InterPro"/>
</dbReference>
<dbReference type="Proteomes" id="UP000285283">
    <property type="component" value="Unassembled WGS sequence"/>
</dbReference>
<gene>
    <name evidence="6" type="ORF">DWX87_12890</name>
    <name evidence="5" type="ORF">DXC91_20220</name>
</gene>
<dbReference type="Pfam" id="PF07660">
    <property type="entry name" value="STN"/>
    <property type="match status" value="1"/>
</dbReference>
<evidence type="ECO:0000256" key="1">
    <source>
        <dbReference type="ARBA" id="ARBA00022448"/>
    </source>
</evidence>
<evidence type="ECO:0000313" key="5">
    <source>
        <dbReference type="EMBL" id="RGK79990.1"/>
    </source>
</evidence>
<dbReference type="EMBL" id="QRVP01000012">
    <property type="protein sequence ID" value="RGS53784.1"/>
    <property type="molecule type" value="Genomic_DNA"/>
</dbReference>
<sequence>MNNLPTSKGKCKNSILFLAFLLIYCLGISSLSAQNLKESSITLKVRNESVEKVFNQLTELTNFKFFYDQEVISKVPQVSLDVYDATLTQVLDKITSQTKLYFNRVNNTIAVSTKVIPTEQQTKTISGIILDEKGEPVIGATVSVEGTPQGTN</sequence>
<name>A0A3E4PIT9_BACUN</name>
<evidence type="ECO:0000256" key="2">
    <source>
        <dbReference type="ARBA" id="ARBA00023136"/>
    </source>
</evidence>
<proteinExistence type="predicted"/>
<keyword evidence="3" id="KW-0998">Cell outer membrane</keyword>
<reference evidence="7 8" key="1">
    <citation type="submission" date="2018-08" db="EMBL/GenBank/DDBJ databases">
        <title>A genome reference for cultivated species of the human gut microbiota.</title>
        <authorList>
            <person name="Zou Y."/>
            <person name="Xue W."/>
            <person name="Luo G."/>
        </authorList>
    </citation>
    <scope>NUCLEOTIDE SEQUENCE [LARGE SCALE GENOMIC DNA]</scope>
    <source>
        <strain evidence="6 8">AF21-53</strain>
        <strain evidence="5 7">TF09-22</strain>
    </source>
</reference>
<dbReference type="EMBL" id="QSRB01000036">
    <property type="protein sequence ID" value="RGK79990.1"/>
    <property type="molecule type" value="Genomic_DNA"/>
</dbReference>
<evidence type="ECO:0000313" key="6">
    <source>
        <dbReference type="EMBL" id="RGS53784.1"/>
    </source>
</evidence>
<evidence type="ECO:0000313" key="7">
    <source>
        <dbReference type="Proteomes" id="UP000260874"/>
    </source>
</evidence>
<dbReference type="AlphaFoldDB" id="A0A3E4PIT9"/>
<keyword evidence="1" id="KW-0813">Transport</keyword>
<evidence type="ECO:0000259" key="4">
    <source>
        <dbReference type="SMART" id="SM00965"/>
    </source>
</evidence>
<comment type="caution">
    <text evidence="5">The sequence shown here is derived from an EMBL/GenBank/DDBJ whole genome shotgun (WGS) entry which is preliminary data.</text>
</comment>
<feature type="domain" description="Secretin/TonB short N-terminal" evidence="4">
    <location>
        <begin position="63"/>
        <end position="114"/>
    </location>
</feature>
<keyword evidence="2" id="KW-0472">Membrane</keyword>
<dbReference type="RefSeq" id="WP_117704163.1">
    <property type="nucleotide sequence ID" value="NZ_JAJCJW010000018.1"/>
</dbReference>